<dbReference type="PANTHER" id="PTHR21577">
    <property type="entry name" value="SHUGOSHIN"/>
    <property type="match status" value="1"/>
</dbReference>
<proteinExistence type="inferred from homology"/>
<evidence type="ECO:0000313" key="10">
    <source>
        <dbReference type="Ensembl" id="ENSOSIP00000006409.1"/>
    </source>
</evidence>
<dbReference type="AlphaFoldDB" id="A0A8C7X2A1"/>
<dbReference type="GO" id="GO:0000776">
    <property type="term" value="C:kinetochore"/>
    <property type="evidence" value="ECO:0007669"/>
    <property type="project" value="TreeGrafter"/>
</dbReference>
<keyword evidence="7" id="KW-0131">Cell cycle</keyword>
<dbReference type="Gene3D" id="1.20.5.730">
    <property type="entry name" value="Single helix bin"/>
    <property type="match status" value="1"/>
</dbReference>
<comment type="subcellular location">
    <subcellularLocation>
        <location evidence="1">Chromosome</location>
        <location evidence="1">Centromere</location>
    </subcellularLocation>
</comment>
<organism evidence="10 11">
    <name type="scientific">Oryzias sinensis</name>
    <name type="common">Chinese medaka</name>
    <dbReference type="NCBI Taxonomy" id="183150"/>
    <lineage>
        <taxon>Eukaryota</taxon>
        <taxon>Metazoa</taxon>
        <taxon>Chordata</taxon>
        <taxon>Craniata</taxon>
        <taxon>Vertebrata</taxon>
        <taxon>Euteleostomi</taxon>
        <taxon>Actinopterygii</taxon>
        <taxon>Neopterygii</taxon>
        <taxon>Teleostei</taxon>
        <taxon>Neoteleostei</taxon>
        <taxon>Acanthomorphata</taxon>
        <taxon>Ovalentaria</taxon>
        <taxon>Atherinomorphae</taxon>
        <taxon>Beloniformes</taxon>
        <taxon>Adrianichthyidae</taxon>
        <taxon>Oryziinae</taxon>
        <taxon>Oryzias</taxon>
    </lineage>
</organism>
<reference evidence="10" key="1">
    <citation type="submission" date="2025-08" db="UniProtKB">
        <authorList>
            <consortium name="Ensembl"/>
        </authorList>
    </citation>
    <scope>IDENTIFICATION</scope>
</reference>
<keyword evidence="11" id="KW-1185">Reference proteome</keyword>
<evidence type="ECO:0000256" key="5">
    <source>
        <dbReference type="ARBA" id="ARBA00022829"/>
    </source>
</evidence>
<protein>
    <submittedName>
        <fullName evidence="10">Uncharacterized protein</fullName>
    </submittedName>
</protein>
<dbReference type="InterPro" id="IPR038889">
    <property type="entry name" value="Shugoshin1/2"/>
</dbReference>
<accession>A0A8C7X2A1</accession>
<feature type="coiled-coil region" evidence="9">
    <location>
        <begin position="73"/>
        <end position="100"/>
    </location>
</feature>
<evidence type="ECO:0000256" key="1">
    <source>
        <dbReference type="ARBA" id="ARBA00004584"/>
    </source>
</evidence>
<dbReference type="GO" id="GO:0007059">
    <property type="term" value="P:chromosome segregation"/>
    <property type="evidence" value="ECO:0007669"/>
    <property type="project" value="UniProtKB-KW"/>
</dbReference>
<evidence type="ECO:0000256" key="7">
    <source>
        <dbReference type="ARBA" id="ARBA00023306"/>
    </source>
</evidence>
<dbReference type="GO" id="GO:0051177">
    <property type="term" value="P:meiotic sister chromatid cohesion"/>
    <property type="evidence" value="ECO:0007669"/>
    <property type="project" value="TreeGrafter"/>
</dbReference>
<dbReference type="GeneTree" id="ENSGT00940000169129"/>
<keyword evidence="5" id="KW-0159">Chromosome partition</keyword>
<dbReference type="GO" id="GO:0051301">
    <property type="term" value="P:cell division"/>
    <property type="evidence" value="ECO:0007669"/>
    <property type="project" value="UniProtKB-KW"/>
</dbReference>
<dbReference type="Proteomes" id="UP000694383">
    <property type="component" value="Unplaced"/>
</dbReference>
<sequence>MKDLSRFYQNRGFTQNMFGPFSGSAERREEMERFPVKAKLLLKSTQTSAAASKIKNKILNNSSFFKVSLKTNNKALALALQAQKEKSRQLEMQVVYLQKQLEALTFDLATKNYKHRKLVSRLLQSKQEKCSFTFIQRSRSCSGLIQVWFWSDPGLVLV</sequence>
<evidence type="ECO:0000256" key="8">
    <source>
        <dbReference type="ARBA" id="ARBA00023328"/>
    </source>
</evidence>
<evidence type="ECO:0000256" key="6">
    <source>
        <dbReference type="ARBA" id="ARBA00023054"/>
    </source>
</evidence>
<reference evidence="10" key="2">
    <citation type="submission" date="2025-09" db="UniProtKB">
        <authorList>
            <consortium name="Ensembl"/>
        </authorList>
    </citation>
    <scope>IDENTIFICATION</scope>
</reference>
<evidence type="ECO:0000313" key="11">
    <source>
        <dbReference type="Proteomes" id="UP000694383"/>
    </source>
</evidence>
<name>A0A8C7X2A1_9TELE</name>
<evidence type="ECO:0000256" key="4">
    <source>
        <dbReference type="ARBA" id="ARBA00022618"/>
    </source>
</evidence>
<keyword evidence="6 9" id="KW-0175">Coiled coil</keyword>
<keyword evidence="4" id="KW-0132">Cell division</keyword>
<keyword evidence="3" id="KW-0158">Chromosome</keyword>
<evidence type="ECO:0000256" key="2">
    <source>
        <dbReference type="ARBA" id="ARBA00010845"/>
    </source>
</evidence>
<comment type="similarity">
    <text evidence="2">Belongs to the shugoshin family.</text>
</comment>
<evidence type="ECO:0000256" key="9">
    <source>
        <dbReference type="SAM" id="Coils"/>
    </source>
</evidence>
<dbReference type="Ensembl" id="ENSOSIT00000006866.1">
    <property type="protein sequence ID" value="ENSOSIP00000006409.1"/>
    <property type="gene ID" value="ENSOSIG00000004371.1"/>
</dbReference>
<keyword evidence="8" id="KW-0137">Centromere</keyword>
<evidence type="ECO:0000256" key="3">
    <source>
        <dbReference type="ARBA" id="ARBA00022454"/>
    </source>
</evidence>
<dbReference type="PANTHER" id="PTHR21577:SF3">
    <property type="entry name" value="SHUGOSHIN 1-RELATED"/>
    <property type="match status" value="1"/>
</dbReference>